<feature type="compositionally biased region" description="Polar residues" evidence="5">
    <location>
        <begin position="135"/>
        <end position="154"/>
    </location>
</feature>
<keyword evidence="4 6" id="KW-0472">Membrane</keyword>
<evidence type="ECO:0000256" key="2">
    <source>
        <dbReference type="ARBA" id="ARBA00022692"/>
    </source>
</evidence>
<accession>A0A2P5BUF0</accession>
<evidence type="ECO:0000256" key="1">
    <source>
        <dbReference type="ARBA" id="ARBA00004141"/>
    </source>
</evidence>
<proteinExistence type="predicted"/>
<feature type="transmembrane region" description="Helical" evidence="6">
    <location>
        <begin position="100"/>
        <end position="121"/>
    </location>
</feature>
<feature type="transmembrane region" description="Helical" evidence="6">
    <location>
        <begin position="249"/>
        <end position="269"/>
    </location>
</feature>
<keyword evidence="8" id="KW-1185">Reference proteome</keyword>
<keyword evidence="2 6" id="KW-0812">Transmembrane</keyword>
<feature type="transmembrane region" description="Helical" evidence="6">
    <location>
        <begin position="339"/>
        <end position="357"/>
    </location>
</feature>
<dbReference type="PANTHER" id="PTHR16201">
    <property type="entry name" value="SEVEN TRANSMEMBRANE PROTEIN 1-RELATED"/>
    <property type="match status" value="1"/>
</dbReference>
<dbReference type="InterPro" id="IPR006603">
    <property type="entry name" value="PQ-loop_rpt"/>
</dbReference>
<reference evidence="8" key="1">
    <citation type="submission" date="2016-06" db="EMBL/GenBank/DDBJ databases">
        <title>Parallel loss of symbiosis genes in relatives of nitrogen-fixing non-legume Parasponia.</title>
        <authorList>
            <person name="Van Velzen R."/>
            <person name="Holmer R."/>
            <person name="Bu F."/>
            <person name="Rutten L."/>
            <person name="Van Zeijl A."/>
            <person name="Liu W."/>
            <person name="Santuari L."/>
            <person name="Cao Q."/>
            <person name="Sharma T."/>
            <person name="Shen D."/>
            <person name="Roswanjaya Y."/>
            <person name="Wardhani T."/>
            <person name="Kalhor M.S."/>
            <person name="Jansen J."/>
            <person name="Van den Hoogen J."/>
            <person name="Gungor B."/>
            <person name="Hartog M."/>
            <person name="Hontelez J."/>
            <person name="Verver J."/>
            <person name="Yang W.-C."/>
            <person name="Schijlen E."/>
            <person name="Repin R."/>
            <person name="Schilthuizen M."/>
            <person name="Schranz E."/>
            <person name="Heidstra R."/>
            <person name="Miyata K."/>
            <person name="Fedorova E."/>
            <person name="Kohlen W."/>
            <person name="Bisseling T."/>
            <person name="Smit S."/>
            <person name="Geurts R."/>
        </authorList>
    </citation>
    <scope>NUCLEOTIDE SEQUENCE [LARGE SCALE GENOMIC DNA]</scope>
    <source>
        <strain evidence="8">cv. WU1-14</strain>
    </source>
</reference>
<dbReference type="Gene3D" id="1.20.1280.290">
    <property type="match status" value="2"/>
</dbReference>
<evidence type="ECO:0000313" key="7">
    <source>
        <dbReference type="EMBL" id="PON52427.1"/>
    </source>
</evidence>
<dbReference type="EMBL" id="JXTB01000219">
    <property type="protein sequence ID" value="PON52427.1"/>
    <property type="molecule type" value="Genomic_DNA"/>
</dbReference>
<evidence type="ECO:0000256" key="3">
    <source>
        <dbReference type="ARBA" id="ARBA00022989"/>
    </source>
</evidence>
<organism evidence="7 8">
    <name type="scientific">Parasponia andersonii</name>
    <name type="common">Sponia andersonii</name>
    <dbReference type="NCBI Taxonomy" id="3476"/>
    <lineage>
        <taxon>Eukaryota</taxon>
        <taxon>Viridiplantae</taxon>
        <taxon>Streptophyta</taxon>
        <taxon>Embryophyta</taxon>
        <taxon>Tracheophyta</taxon>
        <taxon>Spermatophyta</taxon>
        <taxon>Magnoliopsida</taxon>
        <taxon>eudicotyledons</taxon>
        <taxon>Gunneridae</taxon>
        <taxon>Pentapetalae</taxon>
        <taxon>rosids</taxon>
        <taxon>fabids</taxon>
        <taxon>Rosales</taxon>
        <taxon>Cannabaceae</taxon>
        <taxon>Parasponia</taxon>
    </lineage>
</organism>
<feature type="region of interest" description="Disordered" evidence="5">
    <location>
        <begin position="132"/>
        <end position="156"/>
    </location>
</feature>
<dbReference type="InterPro" id="IPR051415">
    <property type="entry name" value="LAAT-1"/>
</dbReference>
<dbReference type="Proteomes" id="UP000237105">
    <property type="component" value="Unassembled WGS sequence"/>
</dbReference>
<gene>
    <name evidence="7" type="ORF">PanWU01x14_209510</name>
</gene>
<dbReference type="AlphaFoldDB" id="A0A2P5BUF0"/>
<dbReference type="FunFam" id="1.20.1280.290:FF:000012">
    <property type="entry name" value="Vacuolar membrane PQ loop repeat protein"/>
    <property type="match status" value="1"/>
</dbReference>
<evidence type="ECO:0000256" key="6">
    <source>
        <dbReference type="SAM" id="Phobius"/>
    </source>
</evidence>
<feature type="transmembrane region" description="Helical" evidence="6">
    <location>
        <begin position="369"/>
        <end position="392"/>
    </location>
</feature>
<dbReference type="GO" id="GO:0016020">
    <property type="term" value="C:membrane"/>
    <property type="evidence" value="ECO:0007669"/>
    <property type="project" value="UniProtKB-SubCell"/>
</dbReference>
<dbReference type="OrthoDB" id="8048523at2759"/>
<evidence type="ECO:0000313" key="8">
    <source>
        <dbReference type="Proteomes" id="UP000237105"/>
    </source>
</evidence>
<dbReference type="PANTHER" id="PTHR16201:SF44">
    <property type="entry name" value="SEVEN TRANSMEMBRANE PROTEIN 1"/>
    <property type="match status" value="1"/>
</dbReference>
<sequence>MGNLRLKSSRAVCPTNRHCSKWAIEYLEYCLCSVKEGISLTLGVLSVASWAVAEIPQIITTYKQKSAEGLSVAFLITWIVGDLFNLIGCMLEPATLPTQYYMAVLYTMTTTILFAQTIYYGHIYRRLRRRKIQQEDPNPNQTEVDGNASQNSSDADVKQVYSIERISRADVSSLPIPLPAYNPTVAPGSEFYYVSARSLSRSHTPTPGSVLAQRMASISPRIRNSLEEPLLGPVVSSTQSESSPRVKPLLSVVPAVTFLGTLNLLFSAFNKNPSLGFVIGVRRNQLQVKGRMLQEHGSGEGTGIAGFLGWGMAAIYMGGRFPQILLNIRKGNADGLNPLMFVFALVGNITYVASILVNSTDWSRIKPNLPWLVDAAGCVLLDTFILFQFIYFRYRKRKAEDMNRLPSEV</sequence>
<dbReference type="FunFam" id="1.20.1280.290:FF:000019">
    <property type="entry name" value="PQ-loop repeat family protein / transmembrane family protein"/>
    <property type="match status" value="1"/>
</dbReference>
<feature type="transmembrane region" description="Helical" evidence="6">
    <location>
        <begin position="301"/>
        <end position="318"/>
    </location>
</feature>
<dbReference type="SMART" id="SM00679">
    <property type="entry name" value="CTNS"/>
    <property type="match status" value="2"/>
</dbReference>
<name>A0A2P5BUF0_PARAD</name>
<protein>
    <submittedName>
        <fullName evidence="7">PQ-loop repeat</fullName>
    </submittedName>
</protein>
<dbReference type="Pfam" id="PF04193">
    <property type="entry name" value="PQ-loop"/>
    <property type="match status" value="2"/>
</dbReference>
<feature type="transmembrane region" description="Helical" evidence="6">
    <location>
        <begin position="69"/>
        <end position="88"/>
    </location>
</feature>
<dbReference type="STRING" id="3476.A0A2P5BUF0"/>
<evidence type="ECO:0000256" key="5">
    <source>
        <dbReference type="SAM" id="MobiDB-lite"/>
    </source>
</evidence>
<comment type="subcellular location">
    <subcellularLocation>
        <location evidence="1">Membrane</location>
        <topology evidence="1">Multi-pass membrane protein</topology>
    </subcellularLocation>
</comment>
<evidence type="ECO:0000256" key="4">
    <source>
        <dbReference type="ARBA" id="ARBA00023136"/>
    </source>
</evidence>
<keyword evidence="3 6" id="KW-1133">Transmembrane helix</keyword>
<comment type="caution">
    <text evidence="7">The sequence shown here is derived from an EMBL/GenBank/DDBJ whole genome shotgun (WGS) entry which is preliminary data.</text>
</comment>